<reference evidence="3 4" key="1">
    <citation type="journal article" date="2015" name="Int. J. Syst. Evol. Microbiol.">
        <title>Aestuariivita atlantica sp. nov., isolated from deep sea sediment of the Atlantic Ocean.</title>
        <authorList>
            <person name="Li G."/>
            <person name="Lai Q."/>
            <person name="Du Y."/>
            <person name="Liu X."/>
            <person name="Sun F."/>
            <person name="Shao Z."/>
        </authorList>
    </citation>
    <scope>NUCLEOTIDE SEQUENCE [LARGE SCALE GENOMIC DNA]</scope>
    <source>
        <strain evidence="3 4">22II-S11-z3</strain>
    </source>
</reference>
<keyword evidence="4" id="KW-1185">Reference proteome</keyword>
<dbReference type="RefSeq" id="WP_050531992.1">
    <property type="nucleotide sequence ID" value="NZ_AQQZ01000008.1"/>
</dbReference>
<dbReference type="Proteomes" id="UP000036938">
    <property type="component" value="Unassembled WGS sequence"/>
</dbReference>
<evidence type="ECO:0000313" key="3">
    <source>
        <dbReference type="EMBL" id="KNG92604.1"/>
    </source>
</evidence>
<dbReference type="SUPFAM" id="SSF51120">
    <property type="entry name" value="beta-Roll"/>
    <property type="match status" value="1"/>
</dbReference>
<comment type="caution">
    <text evidence="3">The sequence shown here is derived from an EMBL/GenBank/DDBJ whole genome shotgun (WGS) entry which is preliminary data.</text>
</comment>
<dbReference type="OrthoDB" id="7724872at2"/>
<organism evidence="3 4">
    <name type="scientific">Pseudaestuariivita atlantica</name>
    <dbReference type="NCBI Taxonomy" id="1317121"/>
    <lineage>
        <taxon>Bacteria</taxon>
        <taxon>Pseudomonadati</taxon>
        <taxon>Pseudomonadota</taxon>
        <taxon>Alphaproteobacteria</taxon>
        <taxon>Rhodobacterales</taxon>
        <taxon>Paracoccaceae</taxon>
        <taxon>Pseudaestuariivita</taxon>
    </lineage>
</organism>
<feature type="region of interest" description="Disordered" evidence="1">
    <location>
        <begin position="24"/>
        <end position="71"/>
    </location>
</feature>
<feature type="signal peptide" evidence="2">
    <location>
        <begin position="1"/>
        <end position="21"/>
    </location>
</feature>
<dbReference type="InterPro" id="IPR011049">
    <property type="entry name" value="Serralysin-like_metalloprot_C"/>
</dbReference>
<evidence type="ECO:0000256" key="1">
    <source>
        <dbReference type="SAM" id="MobiDB-lite"/>
    </source>
</evidence>
<name>A0A0L1JLH6_9RHOB</name>
<feature type="compositionally biased region" description="Gly residues" evidence="1">
    <location>
        <begin position="49"/>
        <end position="63"/>
    </location>
</feature>
<keyword evidence="2" id="KW-0732">Signal</keyword>
<dbReference type="PRINTS" id="PR00313">
    <property type="entry name" value="CABNDNGRPT"/>
</dbReference>
<protein>
    <recommendedName>
        <fullName evidence="5">Calcium-binding protein</fullName>
    </recommendedName>
</protein>
<proteinExistence type="predicted"/>
<dbReference type="PATRIC" id="fig|1317121.7.peg.4010"/>
<dbReference type="EMBL" id="AQQZ01000008">
    <property type="protein sequence ID" value="KNG92604.1"/>
    <property type="molecule type" value="Genomic_DNA"/>
</dbReference>
<gene>
    <name evidence="3" type="ORF">ATO11_16400</name>
</gene>
<dbReference type="STRING" id="1317121.ATO11_16400"/>
<evidence type="ECO:0000256" key="2">
    <source>
        <dbReference type="SAM" id="SignalP"/>
    </source>
</evidence>
<sequence>MSFLILSLLGLSVLGAAFWGAGGDGDGDTDTDRPDGPFDFGMMQDDGMDGGGMGGGGSMGGGDGDPDLGATLTEESDGSITIELGEDETGSVTALQTVSVFNGGETVTTTYATSLLLVPEGVDLEAALDGNDMALDFLPAILADLGVETLDTYPQGSVTQELTDAGFVVTQDVSVDLPAFTSDDGPLPLLRVEGEDNGDGFIPTGAEPVDSLDRPEITDPDVVFDLGTSQSGEVLQGASGDDTLSSGFSETTINGGAGDDVLTIEAQLMGTTTGSAVANGDAGDDILTGTSEQDFARVVLNGGDGDDALSGSAFVGSLEANGGAGNDNILLANSLARGEGGDGNDTLTATAEAQVNGGAGDDVLQSRLTRDFTTGTNSGGILTGGEGADSFVILARSGSGTSTDPTLLDANAGVITDFTPGEDMLTINVQDFSFIDNITFSDDGTDTTVSYFLTLGPETITQSFTVQGVTGLTLADITVIQ</sequence>
<dbReference type="Gene3D" id="2.160.20.160">
    <property type="match status" value="1"/>
</dbReference>
<feature type="chain" id="PRO_5005554023" description="Calcium-binding protein" evidence="2">
    <location>
        <begin position="22"/>
        <end position="481"/>
    </location>
</feature>
<dbReference type="AlphaFoldDB" id="A0A0L1JLH6"/>
<evidence type="ECO:0000313" key="4">
    <source>
        <dbReference type="Proteomes" id="UP000036938"/>
    </source>
</evidence>
<accession>A0A0L1JLH6</accession>
<evidence type="ECO:0008006" key="5">
    <source>
        <dbReference type="Google" id="ProtNLM"/>
    </source>
</evidence>